<proteinExistence type="predicted"/>
<keyword evidence="1" id="KW-0175">Coiled coil</keyword>
<dbReference type="PANTHER" id="PTHR46512">
    <property type="entry name" value="PEPTIDYLPROLYL ISOMERASE"/>
    <property type="match status" value="1"/>
</dbReference>
<name>A0AAU9IMB4_9CILI</name>
<keyword evidence="3" id="KW-1185">Reference proteome</keyword>
<sequence length="644" mass="74295">MSIFFYPFYNIREKHMEGVTANFIREETILPSCIIKRVITEGDGDLIVPNTKIEMLFETYEDDGKLISSETLIHTIINYAEGADKSAIDYALLSMKLNEIAYVKVSAGRHIVKGNSWDDIWYKINPHKIESNIDIIMPDTLSIIREEEIATEDNFKIIKKVMQEGFDNLPTPESKISFNLEFRHMDGTLAESLATKSIILTKILNPGVHKGVQLVLKTMKCSEEAWVLIPENYHYVDSAANRPVWAYIFVTEIIINSNILLPQNEPFLREEILSSDNGVIKRVVKEGEGDLVPANTKIWLKYEGRTEDGFEFQKPNEFVIGNDKLYSEAWHLALESMKRGEVAWIKATKGHHIIGDFINETLWFKFYLEEFLVTREINPNAPLPSKLAAASEIMNDGNRLYSTKKYADCRTLYNKAHQLLTLRKGAFETMEDEELKKQYVAVRTRACLNCAQISIINAEQANGLKKRIEYLDKVLEKCNEVIGYDSKNIKANYRKAIAYKMKDDIPKAIEIIEFLLKIQPESKEISTLYAELVRKGGSIKAKEKLMCKGIFDRWENEMHKEDEEEKKINERKKAEKIIESQEEVKRNREIREKAEEENRQKESIKKLRSQLEKGFIVDTMDPEDENVDFLLGQDENVSEGENSS</sequence>
<dbReference type="InterPro" id="IPR050754">
    <property type="entry name" value="FKBP4/5/8-like"/>
</dbReference>
<dbReference type="SUPFAM" id="SSF54534">
    <property type="entry name" value="FKBP-like"/>
    <property type="match status" value="3"/>
</dbReference>
<dbReference type="GO" id="GO:0003755">
    <property type="term" value="F:peptidyl-prolyl cis-trans isomerase activity"/>
    <property type="evidence" value="ECO:0007669"/>
    <property type="project" value="InterPro"/>
</dbReference>
<protein>
    <recommendedName>
        <fullName evidence="4">Peptidylprolyl isomerase</fullName>
    </recommendedName>
</protein>
<dbReference type="EMBL" id="CAJZBQ010000016">
    <property type="protein sequence ID" value="CAG9316715.1"/>
    <property type="molecule type" value="Genomic_DNA"/>
</dbReference>
<evidence type="ECO:0008006" key="4">
    <source>
        <dbReference type="Google" id="ProtNLM"/>
    </source>
</evidence>
<dbReference type="SUPFAM" id="SSF48452">
    <property type="entry name" value="TPR-like"/>
    <property type="match status" value="1"/>
</dbReference>
<dbReference type="Gene3D" id="1.25.40.10">
    <property type="entry name" value="Tetratricopeptide repeat domain"/>
    <property type="match status" value="1"/>
</dbReference>
<dbReference type="Proteomes" id="UP001162131">
    <property type="component" value="Unassembled WGS sequence"/>
</dbReference>
<evidence type="ECO:0000313" key="2">
    <source>
        <dbReference type="EMBL" id="CAG9316715.1"/>
    </source>
</evidence>
<dbReference type="AlphaFoldDB" id="A0AAU9IMB4"/>
<evidence type="ECO:0000313" key="3">
    <source>
        <dbReference type="Proteomes" id="UP001162131"/>
    </source>
</evidence>
<organism evidence="2 3">
    <name type="scientific">Blepharisma stoltei</name>
    <dbReference type="NCBI Taxonomy" id="1481888"/>
    <lineage>
        <taxon>Eukaryota</taxon>
        <taxon>Sar</taxon>
        <taxon>Alveolata</taxon>
        <taxon>Ciliophora</taxon>
        <taxon>Postciliodesmatophora</taxon>
        <taxon>Heterotrichea</taxon>
        <taxon>Heterotrichida</taxon>
        <taxon>Blepharismidae</taxon>
        <taxon>Blepharisma</taxon>
    </lineage>
</organism>
<dbReference type="InterPro" id="IPR011990">
    <property type="entry name" value="TPR-like_helical_dom_sf"/>
</dbReference>
<evidence type="ECO:0000256" key="1">
    <source>
        <dbReference type="SAM" id="Coils"/>
    </source>
</evidence>
<dbReference type="InterPro" id="IPR046357">
    <property type="entry name" value="PPIase_dom_sf"/>
</dbReference>
<reference evidence="2" key="1">
    <citation type="submission" date="2021-09" db="EMBL/GenBank/DDBJ databases">
        <authorList>
            <consortium name="AG Swart"/>
            <person name="Singh M."/>
            <person name="Singh A."/>
            <person name="Seah K."/>
            <person name="Emmerich C."/>
        </authorList>
    </citation>
    <scope>NUCLEOTIDE SEQUENCE</scope>
    <source>
        <strain evidence="2">ATCC30299</strain>
    </source>
</reference>
<comment type="caution">
    <text evidence="2">The sequence shown here is derived from an EMBL/GenBank/DDBJ whole genome shotgun (WGS) entry which is preliminary data.</text>
</comment>
<gene>
    <name evidence="2" type="ORF">BSTOLATCC_MIC16820</name>
</gene>
<accession>A0AAU9IMB4</accession>
<feature type="coiled-coil region" evidence="1">
    <location>
        <begin position="551"/>
        <end position="614"/>
    </location>
</feature>
<dbReference type="Gene3D" id="3.10.50.40">
    <property type="match status" value="2"/>
</dbReference>
<dbReference type="PANTHER" id="PTHR46512:SF9">
    <property type="entry name" value="PEPTIDYLPROLYL ISOMERASE"/>
    <property type="match status" value="1"/>
</dbReference>